<proteinExistence type="predicted"/>
<dbReference type="EMBL" id="JAAMPC010000014">
    <property type="protein sequence ID" value="KAG2266686.1"/>
    <property type="molecule type" value="Genomic_DNA"/>
</dbReference>
<evidence type="ECO:0000313" key="2">
    <source>
        <dbReference type="Proteomes" id="UP000886595"/>
    </source>
</evidence>
<protein>
    <submittedName>
        <fullName evidence="1">Uncharacterized protein</fullName>
    </submittedName>
</protein>
<comment type="caution">
    <text evidence="1">The sequence shown here is derived from an EMBL/GenBank/DDBJ whole genome shotgun (WGS) entry which is preliminary data.</text>
</comment>
<reference evidence="1 2" key="1">
    <citation type="submission" date="2020-02" db="EMBL/GenBank/DDBJ databases">
        <authorList>
            <person name="Ma Q."/>
            <person name="Huang Y."/>
            <person name="Song X."/>
            <person name="Pei D."/>
        </authorList>
    </citation>
    <scope>NUCLEOTIDE SEQUENCE [LARGE SCALE GENOMIC DNA]</scope>
    <source>
        <strain evidence="1">Sxm20200214</strain>
        <tissue evidence="1">Leaf</tissue>
    </source>
</reference>
<name>A0A8X7U721_BRACI</name>
<sequence>MALVYLHTPLRRRLEIQFLTALSTLLIKVAGVLGLSPCLLPFRSFQIADNVAWKTYLNRNNRVALLVWSVRARMIVSHSFV</sequence>
<dbReference type="AlphaFoldDB" id="A0A8X7U721"/>
<evidence type="ECO:0000313" key="1">
    <source>
        <dbReference type="EMBL" id="KAG2266686.1"/>
    </source>
</evidence>
<keyword evidence="2" id="KW-1185">Reference proteome</keyword>
<dbReference type="Proteomes" id="UP000886595">
    <property type="component" value="Unassembled WGS sequence"/>
</dbReference>
<accession>A0A8X7U721</accession>
<organism evidence="1 2">
    <name type="scientific">Brassica carinata</name>
    <name type="common">Ethiopian mustard</name>
    <name type="synonym">Abyssinian cabbage</name>
    <dbReference type="NCBI Taxonomy" id="52824"/>
    <lineage>
        <taxon>Eukaryota</taxon>
        <taxon>Viridiplantae</taxon>
        <taxon>Streptophyta</taxon>
        <taxon>Embryophyta</taxon>
        <taxon>Tracheophyta</taxon>
        <taxon>Spermatophyta</taxon>
        <taxon>Magnoliopsida</taxon>
        <taxon>eudicotyledons</taxon>
        <taxon>Gunneridae</taxon>
        <taxon>Pentapetalae</taxon>
        <taxon>rosids</taxon>
        <taxon>malvids</taxon>
        <taxon>Brassicales</taxon>
        <taxon>Brassicaceae</taxon>
        <taxon>Brassiceae</taxon>
        <taxon>Brassica</taxon>
    </lineage>
</organism>
<gene>
    <name evidence="1" type="ORF">Bca52824_073765</name>
</gene>